<keyword evidence="2" id="KW-0378">Hydrolase</keyword>
<dbReference type="GO" id="GO:0004252">
    <property type="term" value="F:serine-type endopeptidase activity"/>
    <property type="evidence" value="ECO:0007669"/>
    <property type="project" value="InterPro"/>
</dbReference>
<keyword evidence="7" id="KW-1185">Reference proteome</keyword>
<sequence>MAACAAAGRPHAAWSASRYSSRQRGLRKFNIIFFPVGAKPTRTVLANGQPNCGGMVLTARHVLSAAHCFISQNGAAISPSVFTVRVGSTYSMSGGSVHKVSTIVLHESYNNPTSNNDVAVVVLASRIRSFNSSTVRPAIVPPSGYVVPDNASVVAIGWGRTVQLMLNNIDDALRGGHSSKRRARRHQVDGLANALTPPRSQLVELWHTTAIRTARRPSRRTSSRTAESCGHGLRSFLQHHLCSPR</sequence>
<evidence type="ECO:0000313" key="7">
    <source>
        <dbReference type="Proteomes" id="UP000653454"/>
    </source>
</evidence>
<evidence type="ECO:0000256" key="4">
    <source>
        <dbReference type="ARBA" id="ARBA00023157"/>
    </source>
</evidence>
<dbReference type="Proteomes" id="UP000653454">
    <property type="component" value="Unassembled WGS sequence"/>
</dbReference>
<dbReference type="EMBL" id="CAJHNJ030000011">
    <property type="protein sequence ID" value="CAG9108963.1"/>
    <property type="molecule type" value="Genomic_DNA"/>
</dbReference>
<dbReference type="InterPro" id="IPR050430">
    <property type="entry name" value="Peptidase_S1"/>
</dbReference>
<organism evidence="6 7">
    <name type="scientific">Plutella xylostella</name>
    <name type="common">Diamondback moth</name>
    <name type="synonym">Plutella maculipennis</name>
    <dbReference type="NCBI Taxonomy" id="51655"/>
    <lineage>
        <taxon>Eukaryota</taxon>
        <taxon>Metazoa</taxon>
        <taxon>Ecdysozoa</taxon>
        <taxon>Arthropoda</taxon>
        <taxon>Hexapoda</taxon>
        <taxon>Insecta</taxon>
        <taxon>Pterygota</taxon>
        <taxon>Neoptera</taxon>
        <taxon>Endopterygota</taxon>
        <taxon>Lepidoptera</taxon>
        <taxon>Glossata</taxon>
        <taxon>Ditrysia</taxon>
        <taxon>Yponomeutoidea</taxon>
        <taxon>Plutellidae</taxon>
        <taxon>Plutella</taxon>
    </lineage>
</organism>
<accession>A0A8S4E2L8</accession>
<dbReference type="Pfam" id="PF00089">
    <property type="entry name" value="Trypsin"/>
    <property type="match status" value="1"/>
</dbReference>
<evidence type="ECO:0000256" key="3">
    <source>
        <dbReference type="ARBA" id="ARBA00022825"/>
    </source>
</evidence>
<dbReference type="InterPro" id="IPR001254">
    <property type="entry name" value="Trypsin_dom"/>
</dbReference>
<keyword evidence="3" id="KW-0720">Serine protease</keyword>
<evidence type="ECO:0000256" key="2">
    <source>
        <dbReference type="ARBA" id="ARBA00022801"/>
    </source>
</evidence>
<dbReference type="SMART" id="SM00020">
    <property type="entry name" value="Tryp_SPc"/>
    <property type="match status" value="1"/>
</dbReference>
<proteinExistence type="predicted"/>
<keyword evidence="4" id="KW-1015">Disulfide bond</keyword>
<dbReference type="PROSITE" id="PS50240">
    <property type="entry name" value="TRYPSIN_DOM"/>
    <property type="match status" value="1"/>
</dbReference>
<dbReference type="SUPFAM" id="SSF50494">
    <property type="entry name" value="Trypsin-like serine proteases"/>
    <property type="match status" value="1"/>
</dbReference>
<keyword evidence="1" id="KW-0645">Protease</keyword>
<dbReference type="PANTHER" id="PTHR24276:SF98">
    <property type="entry name" value="FI18310P1-RELATED"/>
    <property type="match status" value="1"/>
</dbReference>
<dbReference type="InterPro" id="IPR018114">
    <property type="entry name" value="TRYPSIN_HIS"/>
</dbReference>
<dbReference type="Gene3D" id="2.40.10.10">
    <property type="entry name" value="Trypsin-like serine proteases"/>
    <property type="match status" value="1"/>
</dbReference>
<evidence type="ECO:0000256" key="1">
    <source>
        <dbReference type="ARBA" id="ARBA00022670"/>
    </source>
</evidence>
<dbReference type="GO" id="GO:0006508">
    <property type="term" value="P:proteolysis"/>
    <property type="evidence" value="ECO:0007669"/>
    <property type="project" value="UniProtKB-KW"/>
</dbReference>
<dbReference type="InterPro" id="IPR009003">
    <property type="entry name" value="Peptidase_S1_PA"/>
</dbReference>
<evidence type="ECO:0000313" key="6">
    <source>
        <dbReference type="EMBL" id="CAG9108963.1"/>
    </source>
</evidence>
<dbReference type="AlphaFoldDB" id="A0A8S4E2L8"/>
<dbReference type="InterPro" id="IPR043504">
    <property type="entry name" value="Peptidase_S1_PA_chymotrypsin"/>
</dbReference>
<evidence type="ECO:0000259" key="5">
    <source>
        <dbReference type="PROSITE" id="PS50240"/>
    </source>
</evidence>
<dbReference type="PROSITE" id="PS00134">
    <property type="entry name" value="TRYPSIN_HIS"/>
    <property type="match status" value="1"/>
</dbReference>
<name>A0A8S4E2L8_PLUXY</name>
<gene>
    <name evidence="6" type="ORF">PLXY2_LOCUS4247</name>
</gene>
<reference evidence="6" key="1">
    <citation type="submission" date="2020-11" db="EMBL/GenBank/DDBJ databases">
        <authorList>
            <person name="Whiteford S."/>
        </authorList>
    </citation>
    <scope>NUCLEOTIDE SEQUENCE</scope>
</reference>
<comment type="caution">
    <text evidence="6">The sequence shown here is derived from an EMBL/GenBank/DDBJ whole genome shotgun (WGS) entry which is preliminary data.</text>
</comment>
<feature type="domain" description="Peptidase S1" evidence="5">
    <location>
        <begin position="31"/>
        <end position="174"/>
    </location>
</feature>
<dbReference type="PANTHER" id="PTHR24276">
    <property type="entry name" value="POLYSERASE-RELATED"/>
    <property type="match status" value="1"/>
</dbReference>
<protein>
    <submittedName>
        <fullName evidence="6">(diamondback moth) hypothetical protein</fullName>
    </submittedName>
</protein>